<evidence type="ECO:0000313" key="6">
    <source>
        <dbReference type="EMBL" id="MDB1999481.1"/>
    </source>
</evidence>
<protein>
    <submittedName>
        <fullName evidence="7">Arginine utilization regulatory protein RocR</fullName>
    </submittedName>
    <submittedName>
        <fullName evidence="6">Sigma 54-interacting transcriptional regulator</fullName>
    </submittedName>
</protein>
<dbReference type="PANTHER" id="PTHR32071">
    <property type="entry name" value="TRANSCRIPTIONAL REGULATORY PROTEIN"/>
    <property type="match status" value="1"/>
</dbReference>
<evidence type="ECO:0000313" key="7">
    <source>
        <dbReference type="EMBL" id="VYU61641.1"/>
    </source>
</evidence>
<evidence type="ECO:0000256" key="1">
    <source>
        <dbReference type="ARBA" id="ARBA00022741"/>
    </source>
</evidence>
<dbReference type="InterPro" id="IPR010524">
    <property type="entry name" value="Sig_transdc_resp-reg_PrpR_N"/>
</dbReference>
<dbReference type="Gene3D" id="3.40.50.2300">
    <property type="match status" value="1"/>
</dbReference>
<reference evidence="6" key="2">
    <citation type="submission" date="2023-01" db="EMBL/GenBank/DDBJ databases">
        <title>Human gut microbiome strain richness.</title>
        <authorList>
            <person name="Chen-Liaw A."/>
        </authorList>
    </citation>
    <scope>NUCLEOTIDE SEQUENCE</scope>
    <source>
        <strain evidence="6">B1_m1001713B170214d0_201011</strain>
    </source>
</reference>
<dbReference type="Pfam" id="PF02954">
    <property type="entry name" value="HTH_8"/>
    <property type="match status" value="1"/>
</dbReference>
<dbReference type="InterPro" id="IPR027417">
    <property type="entry name" value="P-loop_NTPase"/>
</dbReference>
<evidence type="ECO:0000256" key="3">
    <source>
        <dbReference type="ARBA" id="ARBA00023015"/>
    </source>
</evidence>
<evidence type="ECO:0000256" key="2">
    <source>
        <dbReference type="ARBA" id="ARBA00022840"/>
    </source>
</evidence>
<evidence type="ECO:0000256" key="4">
    <source>
        <dbReference type="ARBA" id="ARBA00023163"/>
    </source>
</evidence>
<keyword evidence="2" id="KW-0067">ATP-binding</keyword>
<dbReference type="Gene3D" id="3.30.450.20">
    <property type="entry name" value="PAS domain"/>
    <property type="match status" value="1"/>
</dbReference>
<reference evidence="7" key="1">
    <citation type="submission" date="2019-11" db="EMBL/GenBank/DDBJ databases">
        <authorList>
            <person name="Feng L."/>
        </authorList>
    </citation>
    <scope>NUCLEOTIDE SEQUENCE</scope>
    <source>
        <strain evidence="7">CsymbiosumLFYP84</strain>
    </source>
</reference>
<dbReference type="InterPro" id="IPR058031">
    <property type="entry name" value="AAA_lid_NorR"/>
</dbReference>
<dbReference type="Pfam" id="PF06506">
    <property type="entry name" value="PrpR_N"/>
    <property type="match status" value="1"/>
</dbReference>
<keyword evidence="4" id="KW-0804">Transcription</keyword>
<dbReference type="GO" id="GO:0043565">
    <property type="term" value="F:sequence-specific DNA binding"/>
    <property type="evidence" value="ECO:0007669"/>
    <property type="project" value="InterPro"/>
</dbReference>
<proteinExistence type="predicted"/>
<dbReference type="InterPro" id="IPR009057">
    <property type="entry name" value="Homeodomain-like_sf"/>
</dbReference>
<dbReference type="GO" id="GO:0006355">
    <property type="term" value="P:regulation of DNA-templated transcription"/>
    <property type="evidence" value="ECO:0007669"/>
    <property type="project" value="InterPro"/>
</dbReference>
<accession>A0A6N3GCH4</accession>
<dbReference type="PROSITE" id="PS00675">
    <property type="entry name" value="SIGMA54_INTERACT_1"/>
    <property type="match status" value="1"/>
</dbReference>
<dbReference type="InterPro" id="IPR025662">
    <property type="entry name" value="Sigma_54_int_dom_ATP-bd_1"/>
</dbReference>
<dbReference type="SMART" id="SM00382">
    <property type="entry name" value="AAA"/>
    <property type="match status" value="1"/>
</dbReference>
<dbReference type="Gene3D" id="3.40.50.300">
    <property type="entry name" value="P-loop containing nucleotide triphosphate hydrolases"/>
    <property type="match status" value="1"/>
</dbReference>
<dbReference type="CDD" id="cd00009">
    <property type="entry name" value="AAA"/>
    <property type="match status" value="1"/>
</dbReference>
<keyword evidence="3" id="KW-0805">Transcription regulation</keyword>
<organism evidence="7">
    <name type="scientific">Clostridium symbiosum</name>
    <name type="common">Bacteroides symbiosus</name>
    <dbReference type="NCBI Taxonomy" id="1512"/>
    <lineage>
        <taxon>Bacteria</taxon>
        <taxon>Bacillati</taxon>
        <taxon>Bacillota</taxon>
        <taxon>Clostridia</taxon>
        <taxon>Lachnospirales</taxon>
        <taxon>Lachnospiraceae</taxon>
        <taxon>Otoolea</taxon>
    </lineage>
</organism>
<dbReference type="InterPro" id="IPR003593">
    <property type="entry name" value="AAA+_ATPase"/>
</dbReference>
<dbReference type="Gene3D" id="1.10.10.60">
    <property type="entry name" value="Homeodomain-like"/>
    <property type="match status" value="1"/>
</dbReference>
<dbReference type="Gene3D" id="3.40.50.10660">
    <property type="entry name" value="PrpR receptor domain-like"/>
    <property type="match status" value="1"/>
</dbReference>
<dbReference type="EMBL" id="CACRUA010000032">
    <property type="protein sequence ID" value="VYU61641.1"/>
    <property type="molecule type" value="Genomic_DNA"/>
</dbReference>
<dbReference type="PRINTS" id="PR01590">
    <property type="entry name" value="HTHFIS"/>
</dbReference>
<dbReference type="InterPro" id="IPR025943">
    <property type="entry name" value="Sigma_54_int_dom_ATP-bd_2"/>
</dbReference>
<dbReference type="Pfam" id="PF00158">
    <property type="entry name" value="Sigma54_activat"/>
    <property type="match status" value="1"/>
</dbReference>
<dbReference type="RefSeq" id="WP_009297096.1">
    <property type="nucleotide sequence ID" value="NZ_CACRUA010000032.1"/>
</dbReference>
<dbReference type="PANTHER" id="PTHR32071:SF57">
    <property type="entry name" value="C4-DICARBOXYLATE TRANSPORT TRANSCRIPTIONAL REGULATORY PROTEIN DCTD"/>
    <property type="match status" value="1"/>
</dbReference>
<dbReference type="SUPFAM" id="SSF52540">
    <property type="entry name" value="P-loop containing nucleoside triphosphate hydrolases"/>
    <property type="match status" value="1"/>
</dbReference>
<dbReference type="GO" id="GO:0000156">
    <property type="term" value="F:phosphorelay response regulator activity"/>
    <property type="evidence" value="ECO:0007669"/>
    <property type="project" value="InterPro"/>
</dbReference>
<dbReference type="SUPFAM" id="SSF46689">
    <property type="entry name" value="Homeodomain-like"/>
    <property type="match status" value="1"/>
</dbReference>
<dbReference type="InterPro" id="IPR002197">
    <property type="entry name" value="HTH_Fis"/>
</dbReference>
<dbReference type="Proteomes" id="UP001300871">
    <property type="component" value="Unassembled WGS sequence"/>
</dbReference>
<dbReference type="Gene3D" id="1.10.8.60">
    <property type="match status" value="1"/>
</dbReference>
<keyword evidence="1" id="KW-0547">Nucleotide-binding</keyword>
<dbReference type="PROSITE" id="PS50045">
    <property type="entry name" value="SIGMA54_INTERACT_4"/>
    <property type="match status" value="1"/>
</dbReference>
<dbReference type="AlphaFoldDB" id="A0A6N3GCH4"/>
<feature type="domain" description="Sigma-54 factor interaction" evidence="5">
    <location>
        <begin position="335"/>
        <end position="567"/>
    </location>
</feature>
<dbReference type="SUPFAM" id="SSF159800">
    <property type="entry name" value="PrpR receptor domain-like"/>
    <property type="match status" value="1"/>
</dbReference>
<name>A0A6N3GCH4_CLOSY</name>
<sequence length="667" mass="75299">MEVKIALVSPKRGFFKNAGQIFAEHNKLIPEPDDGIQCRYCLEEMEIKSSDVSDAEKFNLQRYDAVIARGITADLLRRRLPGLTVIDIPVSGTDLIYCLKTARDLYLGQNIGIVGSRNMILGADHIGEILGMEVKMYFRDAPGDVVSVLGRAIKDGCEVIIGGVESCQFAKKHGLECLLIHTGKPALWYAFGETKRVFRMKLYQQRRILLIQTVLDNSSEGIVLVGPDKKIMLYNNKAQNILSITSDMTEENLEKLFGIHPLPAFLCDSESYYNEIIVCKDKKLSVNKFPVHLKDSPVCYVVSFQNVSQLQNAEKVIRKKVKNLGWTAKYTFDDIIGSSPAIRELIRKARRYAETDSDILLIGQSGTGKELLAQSIHNASDRKKGPFVAINCAALSQNLLESELFGYVDGAFTGAQKGGKEGLFEQAHTGTIFLDEIGEVPLELQAKLLRVIQEREVMRIGDNKMILVDIRIVAATNRDLNQYVRENKFRLDLYYRLDVLHLKLPTLNERGHDIGILAEYLLNRKKEMYCKRLGDIRLTKEAGELLERIEWKGNIRQLNNICMRLIVNSDTDEIGAKEIYSVLNQEEWTDGAPAGEQAPGEVNLEDRGEVNNAGAKMAAAAHLREPEETARIREALDYYSYNRQKTAKALGMSRSTLWRKMKKYHFI</sequence>
<dbReference type="EMBL" id="JAQLGM010000007">
    <property type="protein sequence ID" value="MDB1999481.1"/>
    <property type="molecule type" value="Genomic_DNA"/>
</dbReference>
<dbReference type="GO" id="GO:0005524">
    <property type="term" value="F:ATP binding"/>
    <property type="evidence" value="ECO:0007669"/>
    <property type="project" value="UniProtKB-KW"/>
</dbReference>
<gene>
    <name evidence="7" type="primary">rocR_4</name>
    <name evidence="7" type="ORF">CSLFYP84_02967</name>
    <name evidence="6" type="ORF">PM006_04660</name>
</gene>
<evidence type="ECO:0000259" key="5">
    <source>
        <dbReference type="PROSITE" id="PS50045"/>
    </source>
</evidence>
<dbReference type="InterPro" id="IPR002078">
    <property type="entry name" value="Sigma_54_int"/>
</dbReference>
<dbReference type="Pfam" id="PF25601">
    <property type="entry name" value="AAA_lid_14"/>
    <property type="match status" value="1"/>
</dbReference>
<dbReference type="PROSITE" id="PS00676">
    <property type="entry name" value="SIGMA54_INTERACT_2"/>
    <property type="match status" value="1"/>
</dbReference>
<dbReference type="FunFam" id="3.40.50.300:FF:000006">
    <property type="entry name" value="DNA-binding transcriptional regulator NtrC"/>
    <property type="match status" value="1"/>
</dbReference>